<dbReference type="OrthoDB" id="9823918at2"/>
<proteinExistence type="predicted"/>
<gene>
    <name evidence="2" type="ORF">FGM00_12945</name>
</gene>
<reference evidence="2 3" key="1">
    <citation type="submission" date="2019-05" db="EMBL/GenBank/DDBJ databases">
        <title>Genome sequencing of F202Z8.</title>
        <authorList>
            <person name="Kwon Y.M."/>
        </authorList>
    </citation>
    <scope>NUCLEOTIDE SEQUENCE [LARGE SCALE GENOMIC DNA]</scope>
    <source>
        <strain evidence="2 3">F202Z8</strain>
    </source>
</reference>
<keyword evidence="1" id="KW-0812">Transmembrane</keyword>
<keyword evidence="1" id="KW-0472">Membrane</keyword>
<evidence type="ECO:0000313" key="3">
    <source>
        <dbReference type="Proteomes" id="UP000310017"/>
    </source>
</evidence>
<sequence>MFFIKRIRENSIVFLVILGLLLLTIAVGLFAVEEAPRWVSELGKALMTISASSIFGGIIKLVFEIYQDEKSAKEREQNFKKELLDQLRNVFDRVDNARLLIEAHKSARTYGERMRFDIIPCITTLYDIKRSLVDTYAMAEMSKEKLGELRLNIHYMIAYLKALTNEYTIHYPTISHQQFLHEELKKRARDDFAYELTTHYPDKYFTDEFLTSEEIKNRIKRPPLWVWNAILDLEQMEHFIKDPYDGPYRKMFMDFYEPSKRILKGEPVPNKSAWYREEHMNEMRRIDQAVTNGELKKEDSLVTVLIGHLKQETAKIRDN</sequence>
<evidence type="ECO:0000313" key="2">
    <source>
        <dbReference type="EMBL" id="QCX00974.1"/>
    </source>
</evidence>
<protein>
    <submittedName>
        <fullName evidence="2">Uncharacterized protein</fullName>
    </submittedName>
</protein>
<evidence type="ECO:0000256" key="1">
    <source>
        <dbReference type="SAM" id="Phobius"/>
    </source>
</evidence>
<dbReference type="RefSeq" id="WP_138853317.1">
    <property type="nucleotide sequence ID" value="NZ_CP040710.1"/>
</dbReference>
<dbReference type="AlphaFoldDB" id="A0A5B7SWA4"/>
<accession>A0A5B7SWA4</accession>
<keyword evidence="1" id="KW-1133">Transmembrane helix</keyword>
<keyword evidence="3" id="KW-1185">Reference proteome</keyword>
<organism evidence="2 3">
    <name type="scientific">Aggregatimonas sangjinii</name>
    <dbReference type="NCBI Taxonomy" id="2583587"/>
    <lineage>
        <taxon>Bacteria</taxon>
        <taxon>Pseudomonadati</taxon>
        <taxon>Bacteroidota</taxon>
        <taxon>Flavobacteriia</taxon>
        <taxon>Flavobacteriales</taxon>
        <taxon>Flavobacteriaceae</taxon>
        <taxon>Aggregatimonas</taxon>
    </lineage>
</organism>
<dbReference type="Proteomes" id="UP000310017">
    <property type="component" value="Chromosome"/>
</dbReference>
<feature type="transmembrane region" description="Helical" evidence="1">
    <location>
        <begin position="12"/>
        <end position="32"/>
    </location>
</feature>
<name>A0A5B7SWA4_9FLAO</name>
<feature type="transmembrane region" description="Helical" evidence="1">
    <location>
        <begin position="44"/>
        <end position="63"/>
    </location>
</feature>
<dbReference type="EMBL" id="CP040710">
    <property type="protein sequence ID" value="QCX00974.1"/>
    <property type="molecule type" value="Genomic_DNA"/>
</dbReference>
<dbReference type="KEGG" id="asag:FGM00_12945"/>